<dbReference type="Proteomes" id="UP001497535">
    <property type="component" value="Unassembled WGS sequence"/>
</dbReference>
<reference evidence="1" key="1">
    <citation type="submission" date="2023-11" db="EMBL/GenBank/DDBJ databases">
        <authorList>
            <person name="Poullet M."/>
        </authorList>
    </citation>
    <scope>NUCLEOTIDE SEQUENCE</scope>
    <source>
        <strain evidence="1">E1834</strain>
    </source>
</reference>
<gene>
    <name evidence="1" type="ORF">MENTE1834_LOCUS3811</name>
</gene>
<organism evidence="1 2">
    <name type="scientific">Meloidogyne enterolobii</name>
    <name type="common">Root-knot nematode worm</name>
    <name type="synonym">Meloidogyne mayaguensis</name>
    <dbReference type="NCBI Taxonomy" id="390850"/>
    <lineage>
        <taxon>Eukaryota</taxon>
        <taxon>Metazoa</taxon>
        <taxon>Ecdysozoa</taxon>
        <taxon>Nematoda</taxon>
        <taxon>Chromadorea</taxon>
        <taxon>Rhabditida</taxon>
        <taxon>Tylenchina</taxon>
        <taxon>Tylenchomorpha</taxon>
        <taxon>Tylenchoidea</taxon>
        <taxon>Meloidogynidae</taxon>
        <taxon>Meloidogyninae</taxon>
        <taxon>Meloidogyne</taxon>
    </lineage>
</organism>
<accession>A0ACB0XUG0</accession>
<protein>
    <submittedName>
        <fullName evidence="1">Uncharacterized protein</fullName>
    </submittedName>
</protein>
<dbReference type="EMBL" id="CAVMJV010000003">
    <property type="protein sequence ID" value="CAK5018384.1"/>
    <property type="molecule type" value="Genomic_DNA"/>
</dbReference>
<name>A0ACB0XUG0_MELEN</name>
<comment type="caution">
    <text evidence="1">The sequence shown here is derived from an EMBL/GenBank/DDBJ whole genome shotgun (WGS) entry which is preliminary data.</text>
</comment>
<sequence>MILPMCTIETGLGVSFENRDLEKFSISITVIFDRDLVSIQFRSLFNFLVN</sequence>
<evidence type="ECO:0000313" key="2">
    <source>
        <dbReference type="Proteomes" id="UP001497535"/>
    </source>
</evidence>
<proteinExistence type="predicted"/>
<evidence type="ECO:0000313" key="1">
    <source>
        <dbReference type="EMBL" id="CAK5018384.1"/>
    </source>
</evidence>
<keyword evidence="2" id="KW-1185">Reference proteome</keyword>